<protein>
    <submittedName>
        <fullName evidence="4">N-acetyltransferase</fullName>
    </submittedName>
</protein>
<dbReference type="AlphaFoldDB" id="A0A4Y3WTI6"/>
<evidence type="ECO:0000256" key="2">
    <source>
        <dbReference type="ARBA" id="ARBA00023315"/>
    </source>
</evidence>
<dbReference type="EMBL" id="BJNG01000026">
    <property type="protein sequence ID" value="GEC21059.1"/>
    <property type="molecule type" value="Genomic_DNA"/>
</dbReference>
<evidence type="ECO:0000256" key="1">
    <source>
        <dbReference type="ARBA" id="ARBA00022679"/>
    </source>
</evidence>
<dbReference type="InterPro" id="IPR016181">
    <property type="entry name" value="Acyl_CoA_acyltransferase"/>
</dbReference>
<dbReference type="Proteomes" id="UP000320338">
    <property type="component" value="Unassembled WGS sequence"/>
</dbReference>
<dbReference type="InterPro" id="IPR000182">
    <property type="entry name" value="GNAT_dom"/>
</dbReference>
<keyword evidence="1 4" id="KW-0808">Transferase</keyword>
<name>A0A4Y3WTI6_9PSEU</name>
<keyword evidence="2" id="KW-0012">Acyltransferase</keyword>
<dbReference type="Gene3D" id="3.40.630.30">
    <property type="match status" value="1"/>
</dbReference>
<dbReference type="GO" id="GO:0016747">
    <property type="term" value="F:acyltransferase activity, transferring groups other than amino-acyl groups"/>
    <property type="evidence" value="ECO:0007669"/>
    <property type="project" value="InterPro"/>
</dbReference>
<dbReference type="CDD" id="cd04301">
    <property type="entry name" value="NAT_SF"/>
    <property type="match status" value="1"/>
</dbReference>
<sequence length="163" mass="18060">MLELRPTRFDHPDSLRLIAEVQQVYRERYGGEDDTPVDASEFAAPRGFFLVGYLDGAAVACGGWRARDGGEDPEIRDGDAEIKRMFVTAAHRGRGYARAVLAELERTAAAAGRARVVLETGTLQPEAIALYTSEGYAPMPNFGTYRCEPNSRCYAKSLRRRVD</sequence>
<dbReference type="Pfam" id="PF00583">
    <property type="entry name" value="Acetyltransf_1"/>
    <property type="match status" value="1"/>
</dbReference>
<dbReference type="SUPFAM" id="SSF55729">
    <property type="entry name" value="Acyl-CoA N-acyltransferases (Nat)"/>
    <property type="match status" value="1"/>
</dbReference>
<dbReference type="PROSITE" id="PS51186">
    <property type="entry name" value="GNAT"/>
    <property type="match status" value="1"/>
</dbReference>
<keyword evidence="5" id="KW-1185">Reference proteome</keyword>
<accession>A0A4Y3WTI6</accession>
<dbReference type="PANTHER" id="PTHR43877:SF2">
    <property type="entry name" value="AMINOALKYLPHOSPHONATE N-ACETYLTRANSFERASE-RELATED"/>
    <property type="match status" value="1"/>
</dbReference>
<organism evidence="4 5">
    <name type="scientific">Pseudonocardia hydrocarbonoxydans</name>
    <dbReference type="NCBI Taxonomy" id="76726"/>
    <lineage>
        <taxon>Bacteria</taxon>
        <taxon>Bacillati</taxon>
        <taxon>Actinomycetota</taxon>
        <taxon>Actinomycetes</taxon>
        <taxon>Pseudonocardiales</taxon>
        <taxon>Pseudonocardiaceae</taxon>
        <taxon>Pseudonocardia</taxon>
    </lineage>
</organism>
<feature type="domain" description="N-acetyltransferase" evidence="3">
    <location>
        <begin position="2"/>
        <end position="159"/>
    </location>
</feature>
<dbReference type="PANTHER" id="PTHR43877">
    <property type="entry name" value="AMINOALKYLPHOSPHONATE N-ACETYLTRANSFERASE-RELATED-RELATED"/>
    <property type="match status" value="1"/>
</dbReference>
<dbReference type="InterPro" id="IPR050832">
    <property type="entry name" value="Bact_Acetyltransf"/>
</dbReference>
<reference evidence="4 5" key="1">
    <citation type="submission" date="2019-06" db="EMBL/GenBank/DDBJ databases">
        <title>Whole genome shotgun sequence of Pseudonocardia hydrocarbonoxydans NBRC 14498.</title>
        <authorList>
            <person name="Hosoyama A."/>
            <person name="Uohara A."/>
            <person name="Ohji S."/>
            <person name="Ichikawa N."/>
        </authorList>
    </citation>
    <scope>NUCLEOTIDE SEQUENCE [LARGE SCALE GENOMIC DNA]</scope>
    <source>
        <strain evidence="4 5">NBRC 14498</strain>
    </source>
</reference>
<evidence type="ECO:0000259" key="3">
    <source>
        <dbReference type="PROSITE" id="PS51186"/>
    </source>
</evidence>
<proteinExistence type="predicted"/>
<evidence type="ECO:0000313" key="5">
    <source>
        <dbReference type="Proteomes" id="UP000320338"/>
    </source>
</evidence>
<gene>
    <name evidence="4" type="ORF">PHY01_33420</name>
</gene>
<comment type="caution">
    <text evidence="4">The sequence shown here is derived from an EMBL/GenBank/DDBJ whole genome shotgun (WGS) entry which is preliminary data.</text>
</comment>
<evidence type="ECO:0000313" key="4">
    <source>
        <dbReference type="EMBL" id="GEC21059.1"/>
    </source>
</evidence>